<proteinExistence type="predicted"/>
<protein>
    <recommendedName>
        <fullName evidence="2">DUF3298 domain-containing protein</fullName>
    </recommendedName>
</protein>
<evidence type="ECO:0000313" key="3">
    <source>
        <dbReference type="EMBL" id="ADU27527.1"/>
    </source>
</evidence>
<dbReference type="EMBL" id="CP002400">
    <property type="protein sequence ID" value="ADU27527.1"/>
    <property type="molecule type" value="Genomic_DNA"/>
</dbReference>
<feature type="signal peptide" evidence="1">
    <location>
        <begin position="1"/>
        <end position="23"/>
    </location>
</feature>
<feature type="chain" id="PRO_5038791224" description="DUF3298 domain-containing protein" evidence="1">
    <location>
        <begin position="24"/>
        <end position="222"/>
    </location>
</feature>
<dbReference type="Gene3D" id="3.90.640.20">
    <property type="entry name" value="Heat-shock cognate protein, ATPase"/>
    <property type="match status" value="1"/>
</dbReference>
<name>E6U355_ETHHY</name>
<evidence type="ECO:0000256" key="1">
    <source>
        <dbReference type="SAM" id="SignalP"/>
    </source>
</evidence>
<accession>E6U355</accession>
<dbReference type="Pfam" id="PF11738">
    <property type="entry name" value="DUF3298"/>
    <property type="match status" value="1"/>
</dbReference>
<keyword evidence="1" id="KW-0732">Signal</keyword>
<evidence type="ECO:0000259" key="2">
    <source>
        <dbReference type="Pfam" id="PF11738"/>
    </source>
</evidence>
<dbReference type="KEGG" id="eha:Ethha_2009"/>
<organism evidence="3 4">
    <name type="scientific">Ethanoligenens harbinense (strain DSM 18485 / JCM 12961 / CGMCC 1.5033 / YUAN-3)</name>
    <dbReference type="NCBI Taxonomy" id="663278"/>
    <lineage>
        <taxon>Bacteria</taxon>
        <taxon>Bacillati</taxon>
        <taxon>Bacillota</taxon>
        <taxon>Clostridia</taxon>
        <taxon>Eubacteriales</taxon>
        <taxon>Oscillospiraceae</taxon>
        <taxon>Ethanoligenens</taxon>
    </lineage>
</organism>
<feature type="domain" description="DUF3298" evidence="2">
    <location>
        <begin position="138"/>
        <end position="208"/>
    </location>
</feature>
<dbReference type="Proteomes" id="UP000001551">
    <property type="component" value="Chromosome"/>
</dbReference>
<gene>
    <name evidence="3" type="ordered locus">Ethha_2009</name>
</gene>
<evidence type="ECO:0000313" key="4">
    <source>
        <dbReference type="Proteomes" id="UP000001551"/>
    </source>
</evidence>
<sequence length="222" mass="24431">MFRRLKLAALVLLSLAFTLPATALGHVHVETVHSPLDAPGVQFECVYPHVSGIGNVQNQQKLNRSLREQALCAQKQAEYAAKAAPVRGSFGYEVTRNEGGTFSLVTTRTFTQNGRTGTVQKGVTVNTADGRVYSLSGLFVDHADYVGVLSEQVQAQIHAKGLTDRLRRPFKQIGAEQDFYLTKTELVLLFQQGESFTEDCGVQTFRISLQSLDGTLKPVFRL</sequence>
<keyword evidence="4" id="KW-1185">Reference proteome</keyword>
<dbReference type="AlphaFoldDB" id="E6U355"/>
<dbReference type="RefSeq" id="WP_013485875.1">
    <property type="nucleotide sequence ID" value="NC_014828.1"/>
</dbReference>
<dbReference type="InterPro" id="IPR037126">
    <property type="entry name" value="PdaC/RsiV-like_sf"/>
</dbReference>
<dbReference type="HOGENOM" id="CLU_1198084_0_0_9"/>
<dbReference type="eggNOG" id="COG5513">
    <property type="taxonomic scope" value="Bacteria"/>
</dbReference>
<dbReference type="InterPro" id="IPR021729">
    <property type="entry name" value="DUF3298"/>
</dbReference>
<dbReference type="Gene3D" id="3.30.565.40">
    <property type="entry name" value="Fervidobacterium nodosum Rt17-B1 like"/>
    <property type="match status" value="1"/>
</dbReference>
<reference evidence="3 4" key="1">
    <citation type="submission" date="2010-12" db="EMBL/GenBank/DDBJ databases">
        <title>Complete sequence of Ethanoligenens harbinense YUAN-3.</title>
        <authorList>
            <person name="Lucas S."/>
            <person name="Copeland A."/>
            <person name="Lapidus A."/>
            <person name="Cheng J.-F."/>
            <person name="Bruce D."/>
            <person name="Goodwin L."/>
            <person name="Pitluck S."/>
            <person name="Chertkov O."/>
            <person name="Misra M."/>
            <person name="Detter J.C."/>
            <person name="Han C."/>
            <person name="Tapia R."/>
            <person name="Land M."/>
            <person name="Hauser L."/>
            <person name="Jeffries C."/>
            <person name="Kyrpides N."/>
            <person name="Ivanova N."/>
            <person name="Mikhailova N."/>
            <person name="Wang A."/>
            <person name="Mouttaki H."/>
            <person name="He Z."/>
            <person name="Zhou J."/>
            <person name="Hemme C.L."/>
            <person name="Woyke T."/>
        </authorList>
    </citation>
    <scope>NUCLEOTIDE SEQUENCE [LARGE SCALE GENOMIC DNA]</scope>
    <source>
        <strain evidence="4">DSM 18485 / JCM 12961 / CGMCC 1.5033 / YUAN-3</strain>
    </source>
</reference>
<dbReference type="STRING" id="663278.Ethha_2009"/>